<dbReference type="Proteomes" id="UP000008144">
    <property type="component" value="Chromosome 2"/>
</dbReference>
<dbReference type="InParanoid" id="H2XS70"/>
<dbReference type="Ensembl" id="ENSCINT00000033463.1">
    <property type="protein sequence ID" value="ENSCINP00000032504.1"/>
    <property type="gene ID" value="ENSCING00000024647.1"/>
</dbReference>
<keyword evidence="2" id="KW-1185">Reference proteome</keyword>
<dbReference type="EMBL" id="EAAA01001598">
    <property type="status" value="NOT_ANNOTATED_CDS"/>
    <property type="molecule type" value="Genomic_DNA"/>
</dbReference>
<dbReference type="HOGENOM" id="CLU_3368238_0_0_1"/>
<dbReference type="AlphaFoldDB" id="H2XS70"/>
<name>H2XS70_CIOIN</name>
<proteinExistence type="predicted"/>
<reference evidence="1" key="3">
    <citation type="submission" date="2025-08" db="UniProtKB">
        <authorList>
            <consortium name="Ensembl"/>
        </authorList>
    </citation>
    <scope>IDENTIFICATION</scope>
</reference>
<organism evidence="1 2">
    <name type="scientific">Ciona intestinalis</name>
    <name type="common">Transparent sea squirt</name>
    <name type="synonym">Ascidia intestinalis</name>
    <dbReference type="NCBI Taxonomy" id="7719"/>
    <lineage>
        <taxon>Eukaryota</taxon>
        <taxon>Metazoa</taxon>
        <taxon>Chordata</taxon>
        <taxon>Tunicata</taxon>
        <taxon>Ascidiacea</taxon>
        <taxon>Phlebobranchia</taxon>
        <taxon>Cionidae</taxon>
        <taxon>Ciona</taxon>
    </lineage>
</organism>
<reference evidence="2" key="1">
    <citation type="journal article" date="2002" name="Science">
        <title>The draft genome of Ciona intestinalis: insights into chordate and vertebrate origins.</title>
        <authorList>
            <person name="Dehal P."/>
            <person name="Satou Y."/>
            <person name="Campbell R.K."/>
            <person name="Chapman J."/>
            <person name="Degnan B."/>
            <person name="De Tomaso A."/>
            <person name="Davidson B."/>
            <person name="Di Gregorio A."/>
            <person name="Gelpke M."/>
            <person name="Goodstein D.M."/>
            <person name="Harafuji N."/>
            <person name="Hastings K.E."/>
            <person name="Ho I."/>
            <person name="Hotta K."/>
            <person name="Huang W."/>
            <person name="Kawashima T."/>
            <person name="Lemaire P."/>
            <person name="Martinez D."/>
            <person name="Meinertzhagen I.A."/>
            <person name="Necula S."/>
            <person name="Nonaka M."/>
            <person name="Putnam N."/>
            <person name="Rash S."/>
            <person name="Saiga H."/>
            <person name="Satake M."/>
            <person name="Terry A."/>
            <person name="Yamada L."/>
            <person name="Wang H.G."/>
            <person name="Awazu S."/>
            <person name="Azumi K."/>
            <person name="Boore J."/>
            <person name="Branno M."/>
            <person name="Chin-Bow S."/>
            <person name="DeSantis R."/>
            <person name="Doyle S."/>
            <person name="Francino P."/>
            <person name="Keys D.N."/>
            <person name="Haga S."/>
            <person name="Hayashi H."/>
            <person name="Hino K."/>
            <person name="Imai K.S."/>
            <person name="Inaba K."/>
            <person name="Kano S."/>
            <person name="Kobayashi K."/>
            <person name="Kobayashi M."/>
            <person name="Lee B.I."/>
            <person name="Makabe K.W."/>
            <person name="Manohar C."/>
            <person name="Matassi G."/>
            <person name="Medina M."/>
            <person name="Mochizuki Y."/>
            <person name="Mount S."/>
            <person name="Morishita T."/>
            <person name="Miura S."/>
            <person name="Nakayama A."/>
            <person name="Nishizaka S."/>
            <person name="Nomoto H."/>
            <person name="Ohta F."/>
            <person name="Oishi K."/>
            <person name="Rigoutsos I."/>
            <person name="Sano M."/>
            <person name="Sasaki A."/>
            <person name="Sasakura Y."/>
            <person name="Shoguchi E."/>
            <person name="Shin-i T."/>
            <person name="Spagnuolo A."/>
            <person name="Stainier D."/>
            <person name="Suzuki M.M."/>
            <person name="Tassy O."/>
            <person name="Takatori N."/>
            <person name="Tokuoka M."/>
            <person name="Yagi K."/>
            <person name="Yoshizaki F."/>
            <person name="Wada S."/>
            <person name="Zhang C."/>
            <person name="Hyatt P.D."/>
            <person name="Larimer F."/>
            <person name="Detter C."/>
            <person name="Doggett N."/>
            <person name="Glavina T."/>
            <person name="Hawkins T."/>
            <person name="Richardson P."/>
            <person name="Lucas S."/>
            <person name="Kohara Y."/>
            <person name="Levine M."/>
            <person name="Satoh N."/>
            <person name="Rokhsar D.S."/>
        </authorList>
    </citation>
    <scope>NUCLEOTIDE SEQUENCE [LARGE SCALE GENOMIC DNA]</scope>
</reference>
<accession>H2XS70</accession>
<sequence length="35" mass="4086">MTALPHIWIIKTNTHKCTVSAALYILCNKVYMMYI</sequence>
<protein>
    <submittedName>
        <fullName evidence="1">Uncharacterized protein</fullName>
    </submittedName>
</protein>
<reference evidence="1" key="4">
    <citation type="submission" date="2025-09" db="UniProtKB">
        <authorList>
            <consortium name="Ensembl"/>
        </authorList>
    </citation>
    <scope>IDENTIFICATION</scope>
</reference>
<reference evidence="1" key="2">
    <citation type="journal article" date="2008" name="Genome Biol.">
        <title>Improved genome assembly and evidence-based global gene model set for the chordate Ciona intestinalis: new insight into intron and operon populations.</title>
        <authorList>
            <person name="Satou Y."/>
            <person name="Mineta K."/>
            <person name="Ogasawara M."/>
            <person name="Sasakura Y."/>
            <person name="Shoguchi E."/>
            <person name="Ueno K."/>
            <person name="Yamada L."/>
            <person name="Matsumoto J."/>
            <person name="Wasserscheid J."/>
            <person name="Dewar K."/>
            <person name="Wiley G.B."/>
            <person name="Macmil S.L."/>
            <person name="Roe B.A."/>
            <person name="Zeller R.W."/>
            <person name="Hastings K.E."/>
            <person name="Lemaire P."/>
            <person name="Lindquist E."/>
            <person name="Endo T."/>
            <person name="Hotta K."/>
            <person name="Inaba K."/>
        </authorList>
    </citation>
    <scope>NUCLEOTIDE SEQUENCE [LARGE SCALE GENOMIC DNA]</scope>
    <source>
        <strain evidence="1">wild type</strain>
    </source>
</reference>
<evidence type="ECO:0000313" key="1">
    <source>
        <dbReference type="Ensembl" id="ENSCINP00000032504.1"/>
    </source>
</evidence>
<evidence type="ECO:0000313" key="2">
    <source>
        <dbReference type="Proteomes" id="UP000008144"/>
    </source>
</evidence>